<keyword evidence="3" id="KW-1185">Reference proteome</keyword>
<evidence type="ECO:0000313" key="3">
    <source>
        <dbReference type="Proteomes" id="UP000617628"/>
    </source>
</evidence>
<dbReference type="InterPro" id="IPR038537">
    <property type="entry name" value="TatT_sf"/>
</dbReference>
<dbReference type="Proteomes" id="UP000617628">
    <property type="component" value="Unassembled WGS sequence"/>
</dbReference>
<proteinExistence type="predicted"/>
<dbReference type="Gene3D" id="1.25.40.920">
    <property type="entry name" value="TRAP transporter T-component"/>
    <property type="match status" value="1"/>
</dbReference>
<gene>
    <name evidence="2" type="ORF">JIN87_21550</name>
</gene>
<dbReference type="RefSeq" id="WP_200357698.1">
    <property type="nucleotide sequence ID" value="NZ_JAENIL010000049.1"/>
</dbReference>
<comment type="caution">
    <text evidence="2">The sequence shown here is derived from an EMBL/GenBank/DDBJ whole genome shotgun (WGS) entry which is preliminary data.</text>
</comment>
<dbReference type="InterPro" id="IPR031823">
    <property type="entry name" value="TatT"/>
</dbReference>
<dbReference type="PROSITE" id="PS51257">
    <property type="entry name" value="PROKAR_LIPOPROTEIN"/>
    <property type="match status" value="1"/>
</dbReference>
<organism evidence="2 3">
    <name type="scientific">Pelagicoccus mobilis</name>
    <dbReference type="NCBI Taxonomy" id="415221"/>
    <lineage>
        <taxon>Bacteria</taxon>
        <taxon>Pseudomonadati</taxon>
        <taxon>Verrucomicrobiota</taxon>
        <taxon>Opitutia</taxon>
        <taxon>Puniceicoccales</taxon>
        <taxon>Pelagicoccaceae</taxon>
        <taxon>Pelagicoccus</taxon>
    </lineage>
</organism>
<name>A0A934VSX9_9BACT</name>
<evidence type="ECO:0000256" key="1">
    <source>
        <dbReference type="SAM" id="SignalP"/>
    </source>
</evidence>
<keyword evidence="1" id="KW-0732">Signal</keyword>
<protein>
    <submittedName>
        <fullName evidence="2">TRAP transporter TatT component family protein</fullName>
    </submittedName>
</protein>
<evidence type="ECO:0000313" key="2">
    <source>
        <dbReference type="EMBL" id="MBK1879485.1"/>
    </source>
</evidence>
<dbReference type="EMBL" id="JAENIL010000049">
    <property type="protein sequence ID" value="MBK1879485.1"/>
    <property type="molecule type" value="Genomic_DNA"/>
</dbReference>
<dbReference type="AlphaFoldDB" id="A0A934VSX9"/>
<feature type="chain" id="PRO_5037864539" evidence="1">
    <location>
        <begin position="28"/>
        <end position="303"/>
    </location>
</feature>
<feature type="signal peptide" evidence="1">
    <location>
        <begin position="1"/>
        <end position="27"/>
    </location>
</feature>
<sequence>MITRRFLCLQFAIASLLLSGCSVKKMAMNQLGDALSGGGDVFSSDEDPELVGDALPFSLKLMESVLAETPDHEGLLISLASGFAQYSYGWVQLEADEVEDDDYERSEEMRGRAVKLYQRANRYGMQALEAKYPGFGYDFREDAESALADLRAEDVEALYWTALSWAGAISLSLDNMDLVSDLAYVEAMMMRCLELDPEWDMGSIQSFFITYEMSRMNGEGDPVENATRYYRRALELSEGKLASVYVAYAEAVAVEQGDKALFIDLLNKAIEIDVDANPSLRLNNLLYQRRAKWLLTRLDWYFL</sequence>
<accession>A0A934VSX9</accession>
<dbReference type="Pfam" id="PF16811">
    <property type="entry name" value="TAtT"/>
    <property type="match status" value="1"/>
</dbReference>
<reference evidence="2" key="1">
    <citation type="submission" date="2021-01" db="EMBL/GenBank/DDBJ databases">
        <title>Modified the classification status of verrucomicrobia.</title>
        <authorList>
            <person name="Feng X."/>
        </authorList>
    </citation>
    <scope>NUCLEOTIDE SEQUENCE</scope>
    <source>
        <strain evidence="2">KCTC 13126</strain>
    </source>
</reference>